<name>A0A2K9E243_9FIRM</name>
<evidence type="ECO:0000313" key="3">
    <source>
        <dbReference type="Proteomes" id="UP000233534"/>
    </source>
</evidence>
<dbReference type="Pfam" id="PF18765">
    <property type="entry name" value="Polbeta"/>
    <property type="match status" value="1"/>
</dbReference>
<dbReference type="SUPFAM" id="SSF81301">
    <property type="entry name" value="Nucleotidyltransferase"/>
    <property type="match status" value="1"/>
</dbReference>
<dbReference type="CDD" id="cd05403">
    <property type="entry name" value="NT_KNTase_like"/>
    <property type="match status" value="1"/>
</dbReference>
<dbReference type="KEGG" id="hsc:HVS_07675"/>
<dbReference type="InterPro" id="IPR041633">
    <property type="entry name" value="Polbeta"/>
</dbReference>
<dbReference type="PANTHER" id="PTHR33933">
    <property type="entry name" value="NUCLEOTIDYLTRANSFERASE"/>
    <property type="match status" value="1"/>
</dbReference>
<dbReference type="AlphaFoldDB" id="A0A2K9E243"/>
<sequence length="188" mass="22433">MLKGMYTVNRINFANNRIINRVKALLEEYSESISVEVMSIVLYGSRARGDNTSNSDYELLILLADDTPLKKFISFGENLKLALLKEKYINVKLLFYTPGIFEEILYEDEIVGTFLYMICRENVILYDKYGTFLSIRDRLPNNNRKSEEIFLSQCVEFSKLFGSEKWERKWERILMQFRYHNRRRRGIY</sequence>
<gene>
    <name evidence="2" type="ORF">HVS_07675</name>
</gene>
<feature type="domain" description="Polymerase beta nucleotidyltransferase" evidence="1">
    <location>
        <begin position="36"/>
        <end position="108"/>
    </location>
</feature>
<dbReference type="PANTHER" id="PTHR33933:SF1">
    <property type="entry name" value="PROTEIN ADENYLYLTRANSFERASE MNTA-RELATED"/>
    <property type="match status" value="1"/>
</dbReference>
<evidence type="ECO:0000313" key="2">
    <source>
        <dbReference type="EMBL" id="AUG57449.1"/>
    </source>
</evidence>
<accession>A0A2K9E243</accession>
<dbReference type="Gene3D" id="3.30.460.10">
    <property type="entry name" value="Beta Polymerase, domain 2"/>
    <property type="match status" value="1"/>
</dbReference>
<reference evidence="2 3" key="1">
    <citation type="submission" date="2017-12" db="EMBL/GenBank/DDBJ databases">
        <title>Complete genome sequence of Herbivorax saccincola GGR1, a novel Cellulosome-producing hydrolytic bacterium in a thermophilic biogas plant, established by Illumina and Nanopore MinION sequencing.</title>
        <authorList>
            <person name="Pechtl A."/>
            <person name="Ruckert C."/>
            <person name="Koeck D.E."/>
            <person name="Maus I."/>
            <person name="Winkler A."/>
            <person name="Kalinowski J."/>
            <person name="Puhler A."/>
            <person name="Schwarz W.W."/>
            <person name="Zverlov V.V."/>
            <person name="Schluter A."/>
            <person name="Liebl W."/>
        </authorList>
    </citation>
    <scope>NUCLEOTIDE SEQUENCE [LARGE SCALE GENOMIC DNA]</scope>
    <source>
        <strain evidence="3">SR1</strain>
    </source>
</reference>
<dbReference type="InterPro" id="IPR043519">
    <property type="entry name" value="NT_sf"/>
</dbReference>
<dbReference type="Proteomes" id="UP000233534">
    <property type="component" value="Chromosome"/>
</dbReference>
<dbReference type="EMBL" id="CP025197">
    <property type="protein sequence ID" value="AUG57449.1"/>
    <property type="molecule type" value="Genomic_DNA"/>
</dbReference>
<organism evidence="2 3">
    <name type="scientific">Acetivibrio saccincola</name>
    <dbReference type="NCBI Taxonomy" id="1677857"/>
    <lineage>
        <taxon>Bacteria</taxon>
        <taxon>Bacillati</taxon>
        <taxon>Bacillota</taxon>
        <taxon>Clostridia</taxon>
        <taxon>Eubacteriales</taxon>
        <taxon>Oscillospiraceae</taxon>
        <taxon>Acetivibrio</taxon>
    </lineage>
</organism>
<keyword evidence="2" id="KW-0808">Transferase</keyword>
<dbReference type="InterPro" id="IPR052548">
    <property type="entry name" value="Type_VII_TA_antitoxin"/>
</dbReference>
<keyword evidence="3" id="KW-1185">Reference proteome</keyword>
<evidence type="ECO:0000259" key="1">
    <source>
        <dbReference type="Pfam" id="PF18765"/>
    </source>
</evidence>
<dbReference type="GO" id="GO:0016740">
    <property type="term" value="F:transferase activity"/>
    <property type="evidence" value="ECO:0007669"/>
    <property type="project" value="UniProtKB-KW"/>
</dbReference>
<proteinExistence type="predicted"/>
<protein>
    <submittedName>
        <fullName evidence="2">Nucleotidyltransferase domain protein</fullName>
    </submittedName>
</protein>